<dbReference type="Proteomes" id="UP001596223">
    <property type="component" value="Unassembled WGS sequence"/>
</dbReference>
<dbReference type="InterPro" id="IPR044068">
    <property type="entry name" value="CB"/>
</dbReference>
<evidence type="ECO:0000259" key="5">
    <source>
        <dbReference type="PROSITE" id="PS51900"/>
    </source>
</evidence>
<protein>
    <submittedName>
        <fullName evidence="6">Site-specific integrase</fullName>
    </submittedName>
</protein>
<feature type="domain" description="Core-binding (CB)" evidence="5">
    <location>
        <begin position="39"/>
        <end position="126"/>
    </location>
</feature>
<keyword evidence="1 3" id="KW-0238">DNA-binding</keyword>
<dbReference type="SUPFAM" id="SSF47823">
    <property type="entry name" value="lambda integrase-like, N-terminal domain"/>
    <property type="match status" value="1"/>
</dbReference>
<sequence>MVEAAVVLPEQVRTALRQGVRSVLVDTAALRLVRERFDDNQAGALRRYLEASQSANTLRAYRTDWVAWAGWCAVEQRQALPADPLDLAVYLAACADARREDGSWAFSPATLDRKSAAVAAVHAANGLPSPTRSDVVRLTLRGIRRTRRTPPTRKRPVLLHTLDQLLAELPAPAWPTEPARRRDALALLVGFAGALRRSELAGLRISDVHVRTDHTTGEPLLVVHLPTTKTDPTGIAEQRIALPRGKHPRTCPICAFADWVRLLEVDGGLRAWLADNPVTDPTIHRCHGFTGTALAADENRPLFPTINRHGTIGTAALSGRAVAELVKRYAARAGLDPDLFSGHSLRAGFATQAALGGASDREIMRQGRWSNPRTVHGYIRTANPLEDNAVTKLGL</sequence>
<reference evidence="7" key="1">
    <citation type="journal article" date="2019" name="Int. J. Syst. Evol. Microbiol.">
        <title>The Global Catalogue of Microorganisms (GCM) 10K type strain sequencing project: providing services to taxonomists for standard genome sequencing and annotation.</title>
        <authorList>
            <consortium name="The Broad Institute Genomics Platform"/>
            <consortium name="The Broad Institute Genome Sequencing Center for Infectious Disease"/>
            <person name="Wu L."/>
            <person name="Ma J."/>
        </authorList>
    </citation>
    <scope>NUCLEOTIDE SEQUENCE [LARGE SCALE GENOMIC DNA]</scope>
    <source>
        <strain evidence="7">CCUG 36956</strain>
    </source>
</reference>
<dbReference type="PANTHER" id="PTHR34605">
    <property type="entry name" value="PHAGE_INTEGRASE DOMAIN-CONTAINING PROTEIN"/>
    <property type="match status" value="1"/>
</dbReference>
<dbReference type="PROSITE" id="PS51900">
    <property type="entry name" value="CB"/>
    <property type="match status" value="1"/>
</dbReference>
<dbReference type="InterPro" id="IPR052925">
    <property type="entry name" value="Phage_Integrase-like_Recomb"/>
</dbReference>
<dbReference type="RefSeq" id="WP_378599911.1">
    <property type="nucleotide sequence ID" value="NZ_JBHSQN010000002.1"/>
</dbReference>
<evidence type="ECO:0000256" key="3">
    <source>
        <dbReference type="PROSITE-ProRule" id="PRU01248"/>
    </source>
</evidence>
<dbReference type="SUPFAM" id="SSF56349">
    <property type="entry name" value="DNA breaking-rejoining enzymes"/>
    <property type="match status" value="1"/>
</dbReference>
<accession>A0ABW1JNL4</accession>
<gene>
    <name evidence="6" type="ORF">ACFP3H_04270</name>
</gene>
<proteinExistence type="predicted"/>
<dbReference type="InterPro" id="IPR011010">
    <property type="entry name" value="DNA_brk_join_enz"/>
</dbReference>
<dbReference type="EMBL" id="JBHSQN010000002">
    <property type="protein sequence ID" value="MFC6010254.1"/>
    <property type="molecule type" value="Genomic_DNA"/>
</dbReference>
<organism evidence="6 7">
    <name type="scientific">Nocardia lasii</name>
    <dbReference type="NCBI Taxonomy" id="1616107"/>
    <lineage>
        <taxon>Bacteria</taxon>
        <taxon>Bacillati</taxon>
        <taxon>Actinomycetota</taxon>
        <taxon>Actinomycetes</taxon>
        <taxon>Mycobacteriales</taxon>
        <taxon>Nocardiaceae</taxon>
        <taxon>Nocardia</taxon>
    </lineage>
</organism>
<dbReference type="Gene3D" id="1.10.443.10">
    <property type="entry name" value="Intergrase catalytic core"/>
    <property type="match status" value="1"/>
</dbReference>
<evidence type="ECO:0000256" key="2">
    <source>
        <dbReference type="ARBA" id="ARBA00023172"/>
    </source>
</evidence>
<keyword evidence="2" id="KW-0233">DNA recombination</keyword>
<dbReference type="InterPro" id="IPR010998">
    <property type="entry name" value="Integrase_recombinase_N"/>
</dbReference>
<evidence type="ECO:0000313" key="6">
    <source>
        <dbReference type="EMBL" id="MFC6010254.1"/>
    </source>
</evidence>
<name>A0ABW1JNL4_9NOCA</name>
<dbReference type="Gene3D" id="1.10.150.130">
    <property type="match status" value="1"/>
</dbReference>
<dbReference type="CDD" id="cd00799">
    <property type="entry name" value="INT_Cre_C"/>
    <property type="match status" value="1"/>
</dbReference>
<dbReference type="PANTHER" id="PTHR34605:SF3">
    <property type="entry name" value="P CELL-TYPE AGGLUTINATION PROTEIN MAP4-LIKE-RELATED"/>
    <property type="match status" value="1"/>
</dbReference>
<comment type="caution">
    <text evidence="6">The sequence shown here is derived from an EMBL/GenBank/DDBJ whole genome shotgun (WGS) entry which is preliminary data.</text>
</comment>
<dbReference type="InterPro" id="IPR002104">
    <property type="entry name" value="Integrase_catalytic"/>
</dbReference>
<dbReference type="InterPro" id="IPR013762">
    <property type="entry name" value="Integrase-like_cat_sf"/>
</dbReference>
<evidence type="ECO:0000256" key="1">
    <source>
        <dbReference type="ARBA" id="ARBA00023125"/>
    </source>
</evidence>
<dbReference type="PROSITE" id="PS51898">
    <property type="entry name" value="TYR_RECOMBINASE"/>
    <property type="match status" value="1"/>
</dbReference>
<feature type="domain" description="Tyr recombinase" evidence="4">
    <location>
        <begin position="152"/>
        <end position="392"/>
    </location>
</feature>
<keyword evidence="7" id="KW-1185">Reference proteome</keyword>
<dbReference type="Pfam" id="PF00589">
    <property type="entry name" value="Phage_integrase"/>
    <property type="match status" value="1"/>
</dbReference>
<evidence type="ECO:0000259" key="4">
    <source>
        <dbReference type="PROSITE" id="PS51898"/>
    </source>
</evidence>
<evidence type="ECO:0000313" key="7">
    <source>
        <dbReference type="Proteomes" id="UP001596223"/>
    </source>
</evidence>